<dbReference type="InterPro" id="IPR055348">
    <property type="entry name" value="DctQ"/>
</dbReference>
<evidence type="ECO:0000313" key="11">
    <source>
        <dbReference type="EMBL" id="SUZ59748.1"/>
    </source>
</evidence>
<evidence type="ECO:0000256" key="6">
    <source>
        <dbReference type="ARBA" id="ARBA00022989"/>
    </source>
</evidence>
<protein>
    <recommendedName>
        <fullName evidence="10">Tripartite ATP-independent periplasmic transporters DctQ component domain-containing protein</fullName>
    </recommendedName>
</protein>
<keyword evidence="4" id="KW-0997">Cell inner membrane</keyword>
<feature type="domain" description="Tripartite ATP-independent periplasmic transporters DctQ component" evidence="10">
    <location>
        <begin position="38"/>
        <end position="160"/>
    </location>
</feature>
<keyword evidence="3" id="KW-1003">Cell membrane</keyword>
<evidence type="ECO:0000259" key="10">
    <source>
        <dbReference type="Pfam" id="PF04290"/>
    </source>
</evidence>
<evidence type="ECO:0000256" key="3">
    <source>
        <dbReference type="ARBA" id="ARBA00022475"/>
    </source>
</evidence>
<comment type="subcellular location">
    <subcellularLocation>
        <location evidence="1">Cell inner membrane</location>
        <topology evidence="1">Multi-pass membrane protein</topology>
    </subcellularLocation>
</comment>
<organism evidence="11">
    <name type="scientific">marine metagenome</name>
    <dbReference type="NCBI Taxonomy" id="408172"/>
    <lineage>
        <taxon>unclassified sequences</taxon>
        <taxon>metagenomes</taxon>
        <taxon>ecological metagenomes</taxon>
    </lineage>
</organism>
<keyword evidence="6 9" id="KW-1133">Transmembrane helix</keyword>
<dbReference type="Pfam" id="PF04290">
    <property type="entry name" value="DctQ"/>
    <property type="match status" value="1"/>
</dbReference>
<dbReference type="GO" id="GO:0005886">
    <property type="term" value="C:plasma membrane"/>
    <property type="evidence" value="ECO:0007669"/>
    <property type="project" value="UniProtKB-SubCell"/>
</dbReference>
<evidence type="ECO:0000256" key="8">
    <source>
        <dbReference type="SAM" id="MobiDB-lite"/>
    </source>
</evidence>
<accession>A0A381P0P7</accession>
<evidence type="ECO:0000256" key="1">
    <source>
        <dbReference type="ARBA" id="ARBA00004429"/>
    </source>
</evidence>
<dbReference type="PANTHER" id="PTHR35011">
    <property type="entry name" value="2,3-DIKETO-L-GULONATE TRAP TRANSPORTER SMALL PERMEASE PROTEIN YIAM"/>
    <property type="match status" value="1"/>
</dbReference>
<feature type="region of interest" description="Disordered" evidence="8">
    <location>
        <begin position="167"/>
        <end position="201"/>
    </location>
</feature>
<feature type="transmembrane region" description="Helical" evidence="9">
    <location>
        <begin position="142"/>
        <end position="162"/>
    </location>
</feature>
<evidence type="ECO:0000256" key="2">
    <source>
        <dbReference type="ARBA" id="ARBA00022448"/>
    </source>
</evidence>
<reference evidence="11" key="1">
    <citation type="submission" date="2018-05" db="EMBL/GenBank/DDBJ databases">
        <authorList>
            <person name="Lanie J.A."/>
            <person name="Ng W.-L."/>
            <person name="Kazmierczak K.M."/>
            <person name="Andrzejewski T.M."/>
            <person name="Davidsen T.M."/>
            <person name="Wayne K.J."/>
            <person name="Tettelin H."/>
            <person name="Glass J.I."/>
            <person name="Rusch D."/>
            <person name="Podicherti R."/>
            <person name="Tsui H.-C.T."/>
            <person name="Winkler M.E."/>
        </authorList>
    </citation>
    <scope>NUCLEOTIDE SEQUENCE</scope>
</reference>
<name>A0A381P0P7_9ZZZZ</name>
<dbReference type="EMBL" id="UINC01000697">
    <property type="protein sequence ID" value="SUZ59748.1"/>
    <property type="molecule type" value="Genomic_DNA"/>
</dbReference>
<feature type="transmembrane region" description="Helical" evidence="9">
    <location>
        <begin position="29"/>
        <end position="52"/>
    </location>
</feature>
<dbReference type="AlphaFoldDB" id="A0A381P0P7"/>
<evidence type="ECO:0000256" key="4">
    <source>
        <dbReference type="ARBA" id="ARBA00022519"/>
    </source>
</evidence>
<keyword evidence="7 9" id="KW-0472">Membrane</keyword>
<proteinExistence type="predicted"/>
<feature type="transmembrane region" description="Helical" evidence="9">
    <location>
        <begin position="104"/>
        <end position="122"/>
    </location>
</feature>
<keyword evidence="2" id="KW-0813">Transport</keyword>
<dbReference type="InterPro" id="IPR007387">
    <property type="entry name" value="TRAP_DctQ"/>
</dbReference>
<feature type="transmembrane region" description="Helical" evidence="9">
    <location>
        <begin position="64"/>
        <end position="83"/>
    </location>
</feature>
<gene>
    <name evidence="11" type="ORF">METZ01_LOCUS12602</name>
</gene>
<evidence type="ECO:0000256" key="7">
    <source>
        <dbReference type="ARBA" id="ARBA00023136"/>
    </source>
</evidence>
<sequence>MTAMLAWFDLAAECVDRWSERASHELFRLGVYVTMPALVALVTLDVALRYVFNAPLQWGRDANGLLLLMTLFCALPHAWDRAYHIRMEVFYIRLPDAGRRGVDVLASVAAVVVFGFMGVQGARFVPFMFGTGETGEDLSLPLWPFMGFLSMCAFVLVARVFANPAAMEGHPQSPTRRQGVGSVGEPLASESDLAPRDDIAS</sequence>
<evidence type="ECO:0000256" key="9">
    <source>
        <dbReference type="SAM" id="Phobius"/>
    </source>
</evidence>
<keyword evidence="5 9" id="KW-0812">Transmembrane</keyword>
<evidence type="ECO:0000256" key="5">
    <source>
        <dbReference type="ARBA" id="ARBA00022692"/>
    </source>
</evidence>